<gene>
    <name evidence="2" type="ORF">Cob_v007162</name>
</gene>
<keyword evidence="1" id="KW-0808">Transferase</keyword>
<dbReference type="STRING" id="1213857.N4V5H4"/>
<dbReference type="GO" id="GO:0044550">
    <property type="term" value="P:secondary metabolite biosynthetic process"/>
    <property type="evidence" value="ECO:0007669"/>
    <property type="project" value="TreeGrafter"/>
</dbReference>
<reference evidence="3" key="1">
    <citation type="journal article" date="2013" name="New Phytol.">
        <title>Comparative genomic and transcriptomic analyses reveal the hemibiotrophic stage shift of Colletotrichum fungi.</title>
        <authorList>
            <person name="Gan P."/>
            <person name="Ikeda K."/>
            <person name="Irieda H."/>
            <person name="Narusaka M."/>
            <person name="O'Connell R.J."/>
            <person name="Narusaka Y."/>
            <person name="Takano Y."/>
            <person name="Kubo Y."/>
            <person name="Shirasu K."/>
        </authorList>
    </citation>
    <scope>NUCLEOTIDE SEQUENCE [LARGE SCALE GENOMIC DNA]</scope>
    <source>
        <strain evidence="3">104-T / ATCC 96160 / CBS 514.97 / LARS 414 / MAFF 240422</strain>
    </source>
</reference>
<dbReference type="PANTHER" id="PTHR31642">
    <property type="entry name" value="TRICHOTHECENE 3-O-ACETYLTRANSFERASE"/>
    <property type="match status" value="1"/>
</dbReference>
<comment type="caution">
    <text evidence="2">The sequence shown here is derived from an EMBL/GenBank/DDBJ whole genome shotgun (WGS) entry which is preliminary data.</text>
</comment>
<dbReference type="eggNOG" id="ENOG502QVMC">
    <property type="taxonomic scope" value="Eukaryota"/>
</dbReference>
<dbReference type="HOGENOM" id="CLU_041459_0_0_1"/>
<evidence type="ECO:0000256" key="1">
    <source>
        <dbReference type="ARBA" id="ARBA00022679"/>
    </source>
</evidence>
<dbReference type="Pfam" id="PF02458">
    <property type="entry name" value="Transferase"/>
    <property type="match status" value="2"/>
</dbReference>
<accession>N4V5H4</accession>
<dbReference type="Gene3D" id="3.30.559.10">
    <property type="entry name" value="Chloramphenicol acetyltransferase-like domain"/>
    <property type="match status" value="2"/>
</dbReference>
<evidence type="ECO:0000313" key="2">
    <source>
        <dbReference type="EMBL" id="TDZ20100.1"/>
    </source>
</evidence>
<dbReference type="AlphaFoldDB" id="N4V5H4"/>
<organism evidence="2 3">
    <name type="scientific">Colletotrichum orbiculare (strain 104-T / ATCC 96160 / CBS 514.97 / LARS 414 / MAFF 240422)</name>
    <name type="common">Cucumber anthracnose fungus</name>
    <name type="synonym">Colletotrichum lagenarium</name>
    <dbReference type="NCBI Taxonomy" id="1213857"/>
    <lineage>
        <taxon>Eukaryota</taxon>
        <taxon>Fungi</taxon>
        <taxon>Dikarya</taxon>
        <taxon>Ascomycota</taxon>
        <taxon>Pezizomycotina</taxon>
        <taxon>Sordariomycetes</taxon>
        <taxon>Hypocreomycetidae</taxon>
        <taxon>Glomerellales</taxon>
        <taxon>Glomerellaceae</taxon>
        <taxon>Colletotrichum</taxon>
        <taxon>Colletotrichum orbiculare species complex</taxon>
    </lineage>
</organism>
<keyword evidence="2" id="KW-0012">Acyltransferase</keyword>
<name>N4V5H4_COLOR</name>
<dbReference type="OrthoDB" id="444127at2759"/>
<dbReference type="EMBL" id="AMCV02000018">
    <property type="protein sequence ID" value="TDZ20100.1"/>
    <property type="molecule type" value="Genomic_DNA"/>
</dbReference>
<keyword evidence="3" id="KW-1185">Reference proteome</keyword>
<proteinExistence type="predicted"/>
<evidence type="ECO:0000313" key="3">
    <source>
        <dbReference type="Proteomes" id="UP000014480"/>
    </source>
</evidence>
<dbReference type="PANTHER" id="PTHR31642:SF310">
    <property type="entry name" value="FATTY ALCOHOL:CAFFEOYL-COA ACYLTRANSFERASE"/>
    <property type="match status" value="1"/>
</dbReference>
<dbReference type="GO" id="GO:0016747">
    <property type="term" value="F:acyltransferase activity, transferring groups other than amino-acyl groups"/>
    <property type="evidence" value="ECO:0007669"/>
    <property type="project" value="TreeGrafter"/>
</dbReference>
<reference evidence="3" key="2">
    <citation type="journal article" date="2019" name="Mol. Plant Microbe Interact.">
        <title>Genome sequence resources for four phytopathogenic fungi from the Colletotrichum orbiculare species complex.</title>
        <authorList>
            <person name="Gan P."/>
            <person name="Tsushima A."/>
            <person name="Narusaka M."/>
            <person name="Narusaka Y."/>
            <person name="Takano Y."/>
            <person name="Kubo Y."/>
            <person name="Shirasu K."/>
        </authorList>
    </citation>
    <scope>GENOME REANNOTATION</scope>
    <source>
        <strain evidence="3">104-T / ATCC 96160 / CBS 514.97 / LARS 414 / MAFF 240422</strain>
    </source>
</reference>
<protein>
    <submittedName>
        <fullName evidence="2">Acyltransferase</fullName>
    </submittedName>
</protein>
<sequence>MAIKETLDSATRYRTTRKILPKTTAVEPTISKLSIIDATTARFTFTGAVWFYDKSNHTQPSCSDFFDVLSTTLSETLDDYPHFAGQLQWATPELVRHDAVPRHLGRPVVHHGSPDDPGVEFILAENGHKLHDVVRSREDRATTLKEWDATNFDQDEFLPKTKLSLSSLRAVEKGLPSMAIQLTAFGCGGFSIGALISHPLADAVCLVNFMHSWAARSRCHLDPSSASPPIPKPLFDPSLLDRVAGLKPNSAPDPIRVARARSLPMHRFDWWAEDAPGYLPAFKPSSLATMPPPDELAETQLSPSTFPPWPTWDMTAPVDHVQIRFSSAELGRMKKAAQESLPDEMAGLRVSRLDAALAHIWTLITRARRHSNPEEQVYLNITLGLRARVDPPLPETFVGSPLLLCYVEKSAEESATARLGPIAGAIRETMSRFTPDAVAAYVHDAAHEVSPQRLWQAFLGTRHTGVTSWVRARTYELDFLGAGELARYVHAIMPLIDGLVHVNDVADTGDLIVGVCVQREVMERVLADPLLREYEVARNRT</sequence>
<dbReference type="InterPro" id="IPR023213">
    <property type="entry name" value="CAT-like_dom_sf"/>
</dbReference>
<dbReference type="Proteomes" id="UP000014480">
    <property type="component" value="Unassembled WGS sequence"/>
</dbReference>
<dbReference type="InterPro" id="IPR050317">
    <property type="entry name" value="Plant_Fungal_Acyltransferase"/>
</dbReference>